<organism evidence="2 3">
    <name type="scientific">Cercophora newfieldiana</name>
    <dbReference type="NCBI Taxonomy" id="92897"/>
    <lineage>
        <taxon>Eukaryota</taxon>
        <taxon>Fungi</taxon>
        <taxon>Dikarya</taxon>
        <taxon>Ascomycota</taxon>
        <taxon>Pezizomycotina</taxon>
        <taxon>Sordariomycetes</taxon>
        <taxon>Sordariomycetidae</taxon>
        <taxon>Sordariales</taxon>
        <taxon>Lasiosphaeriaceae</taxon>
        <taxon>Cercophora</taxon>
    </lineage>
</organism>
<feature type="region of interest" description="Disordered" evidence="1">
    <location>
        <begin position="1"/>
        <end position="41"/>
    </location>
</feature>
<evidence type="ECO:0000313" key="3">
    <source>
        <dbReference type="Proteomes" id="UP001174936"/>
    </source>
</evidence>
<dbReference type="Proteomes" id="UP001174936">
    <property type="component" value="Unassembled WGS sequence"/>
</dbReference>
<protein>
    <submittedName>
        <fullName evidence="2">Uncharacterized protein</fullName>
    </submittedName>
</protein>
<comment type="caution">
    <text evidence="2">The sequence shown here is derived from an EMBL/GenBank/DDBJ whole genome shotgun (WGS) entry which is preliminary data.</text>
</comment>
<proteinExistence type="predicted"/>
<feature type="compositionally biased region" description="Polar residues" evidence="1">
    <location>
        <begin position="22"/>
        <end position="34"/>
    </location>
</feature>
<reference evidence="2" key="1">
    <citation type="submission" date="2023-06" db="EMBL/GenBank/DDBJ databases">
        <title>Genome-scale phylogeny and comparative genomics of the fungal order Sordariales.</title>
        <authorList>
            <consortium name="Lawrence Berkeley National Laboratory"/>
            <person name="Hensen N."/>
            <person name="Bonometti L."/>
            <person name="Westerberg I."/>
            <person name="Brannstrom I.O."/>
            <person name="Guillou S."/>
            <person name="Cros-Aarteil S."/>
            <person name="Calhoun S."/>
            <person name="Haridas S."/>
            <person name="Kuo A."/>
            <person name="Mondo S."/>
            <person name="Pangilinan J."/>
            <person name="Riley R."/>
            <person name="Labutti K."/>
            <person name="Andreopoulos B."/>
            <person name="Lipzen A."/>
            <person name="Chen C."/>
            <person name="Yanf M."/>
            <person name="Daum C."/>
            <person name="Ng V."/>
            <person name="Clum A."/>
            <person name="Steindorff A."/>
            <person name="Ohm R."/>
            <person name="Martin F."/>
            <person name="Silar P."/>
            <person name="Natvig D."/>
            <person name="Lalanne C."/>
            <person name="Gautier V."/>
            <person name="Ament-Velasquez S.L."/>
            <person name="Kruys A."/>
            <person name="Hutchinson M.I."/>
            <person name="Powell A.J."/>
            <person name="Barry K."/>
            <person name="Miller A.N."/>
            <person name="Grigoriev I.V."/>
            <person name="Debuchy R."/>
            <person name="Gladieux P."/>
            <person name="Thoren M.H."/>
            <person name="Johannesson H."/>
        </authorList>
    </citation>
    <scope>NUCLEOTIDE SEQUENCE</scope>
    <source>
        <strain evidence="2">SMH2532-1</strain>
    </source>
</reference>
<evidence type="ECO:0000256" key="1">
    <source>
        <dbReference type="SAM" id="MobiDB-lite"/>
    </source>
</evidence>
<evidence type="ECO:0000313" key="2">
    <source>
        <dbReference type="EMBL" id="KAK0641794.1"/>
    </source>
</evidence>
<dbReference type="AlphaFoldDB" id="A0AA40CLW5"/>
<keyword evidence="3" id="KW-1185">Reference proteome</keyword>
<sequence length="69" mass="7981">MDARWMQPTPEWCLKAAPSRPPTRNRQATGQSPSSRRERREKICKGGFTRGRSKGGWSQHVPIYVMRPE</sequence>
<accession>A0AA40CLW5</accession>
<dbReference type="EMBL" id="JAULSV010000006">
    <property type="protein sequence ID" value="KAK0641794.1"/>
    <property type="molecule type" value="Genomic_DNA"/>
</dbReference>
<name>A0AA40CLW5_9PEZI</name>
<gene>
    <name evidence="2" type="ORF">B0T16DRAFT_220853</name>
</gene>